<evidence type="ECO:0000313" key="4">
    <source>
        <dbReference type="Proteomes" id="UP000182998"/>
    </source>
</evidence>
<reference evidence="2 4" key="3">
    <citation type="submission" date="2016-10" db="EMBL/GenBank/DDBJ databases">
        <authorList>
            <person name="Varghese N."/>
            <person name="Submissions S."/>
        </authorList>
    </citation>
    <scope>NUCLEOTIDE SEQUENCE [LARGE SCALE GENOMIC DNA]</scope>
    <source>
        <strain evidence="2 4">ATCC 33218</strain>
    </source>
</reference>
<evidence type="ECO:0000313" key="3">
    <source>
        <dbReference type="Proteomes" id="UP000032414"/>
    </source>
</evidence>
<evidence type="ECO:0000313" key="1">
    <source>
        <dbReference type="EMBL" id="CEG60061.1"/>
    </source>
</evidence>
<gene>
    <name evidence="1" type="ORF">LMI_0738</name>
    <name evidence="2" type="ORF">SAMN02982997_02959</name>
</gene>
<dbReference type="Proteomes" id="UP000032414">
    <property type="component" value="Chromosome I"/>
</dbReference>
<name>A0A098GEZ0_LEGMI</name>
<evidence type="ECO:0000313" key="2">
    <source>
        <dbReference type="EMBL" id="SCY79618.1"/>
    </source>
</evidence>
<sequence>MLWMSYSLVFGMYLLKHQYKFQSISFYLQYFNTLNSPDHSFEFYILINKNRSNANKCIIMPLREIVVFEYDIVRHGTPFVGKTRGKIYNKIKWLKLLNMTHNPLVLGSSPSGPTNKIK</sequence>
<dbReference type="Proteomes" id="UP000182998">
    <property type="component" value="Unassembled WGS sequence"/>
</dbReference>
<dbReference type="KEGG" id="tmc:LMI_0738"/>
<keyword evidence="4" id="KW-1185">Reference proteome</keyword>
<dbReference type="HOGENOM" id="CLU_2072018_0_0_6"/>
<protein>
    <submittedName>
        <fullName evidence="1">Uncharacterized protein</fullName>
    </submittedName>
</protein>
<reference evidence="1" key="1">
    <citation type="submission" date="2014-09" db="EMBL/GenBank/DDBJ databases">
        <authorList>
            <person name="GOMEZ-VALERO Laura"/>
        </authorList>
    </citation>
    <scope>NUCLEOTIDE SEQUENCE</scope>
    <source>
        <strain evidence="1">ATCC33218</strain>
    </source>
</reference>
<dbReference type="PATRIC" id="fig|451.8.peg.458"/>
<reference evidence="3" key="2">
    <citation type="submission" date="2014-09" db="EMBL/GenBank/DDBJ databases">
        <authorList>
            <person name="Gomez-Valero L."/>
        </authorList>
    </citation>
    <scope>NUCLEOTIDE SEQUENCE [LARGE SCALE GENOMIC DNA]</scope>
    <source>
        <strain evidence="3">ATCC33218</strain>
    </source>
</reference>
<organism evidence="1 3">
    <name type="scientific">Legionella micdadei</name>
    <name type="common">Tatlockia micdadei</name>
    <dbReference type="NCBI Taxonomy" id="451"/>
    <lineage>
        <taxon>Bacteria</taxon>
        <taxon>Pseudomonadati</taxon>
        <taxon>Pseudomonadota</taxon>
        <taxon>Gammaproteobacteria</taxon>
        <taxon>Legionellales</taxon>
        <taxon>Legionellaceae</taxon>
        <taxon>Legionella</taxon>
    </lineage>
</organism>
<dbReference type="AlphaFoldDB" id="A0A098GEZ0"/>
<accession>A0A098GEZ0</accession>
<proteinExistence type="predicted"/>
<dbReference type="EMBL" id="FMVN01000020">
    <property type="protein sequence ID" value="SCY79618.1"/>
    <property type="molecule type" value="Genomic_DNA"/>
</dbReference>
<dbReference type="EMBL" id="LN614830">
    <property type="protein sequence ID" value="CEG60061.1"/>
    <property type="molecule type" value="Genomic_DNA"/>
</dbReference>